<gene>
    <name evidence="2" type="ORF">LEMA_P052200.1</name>
</gene>
<evidence type="ECO:0000256" key="1">
    <source>
        <dbReference type="SAM" id="MobiDB-lite"/>
    </source>
</evidence>
<feature type="compositionally biased region" description="Polar residues" evidence="1">
    <location>
        <begin position="143"/>
        <end position="152"/>
    </location>
</feature>
<evidence type="ECO:0000313" key="3">
    <source>
        <dbReference type="Proteomes" id="UP000002668"/>
    </source>
</evidence>
<feature type="compositionally biased region" description="Polar residues" evidence="1">
    <location>
        <begin position="115"/>
        <end position="125"/>
    </location>
</feature>
<dbReference type="Proteomes" id="UP000002668">
    <property type="component" value="Genome"/>
</dbReference>
<name>E4ZMR1_LEPMJ</name>
<evidence type="ECO:0000313" key="2">
    <source>
        <dbReference type="EMBL" id="CBX92514.1"/>
    </source>
</evidence>
<dbReference type="AlphaFoldDB" id="E4ZMR1"/>
<feature type="compositionally biased region" description="Polar residues" evidence="1">
    <location>
        <begin position="1"/>
        <end position="11"/>
    </location>
</feature>
<dbReference type="InParanoid" id="E4ZMR1"/>
<feature type="region of interest" description="Disordered" evidence="1">
    <location>
        <begin position="1"/>
        <end position="20"/>
    </location>
</feature>
<protein>
    <submittedName>
        <fullName evidence="2">Predicted protein</fullName>
    </submittedName>
</protein>
<dbReference type="GeneID" id="13285234"/>
<dbReference type="VEuPathDB" id="FungiDB:LEMA_P052200.1"/>
<sequence>MEHPHSQNSRGCTKPCPEGFNSERNNLYVPSRGQMQSSSQVNRWPQDPNVLSQQGSWVGHATQIGSQNENMEVISGRDEFSNGSYDQQFHGPYGSQYTPVQRLWNTWNSNTNSTCDQETLTPGNASSSGQSSQQAVSRRTERNGNIPSSSERAQYAPSNAQTTSSNYSYSSVSRPAILNTIDQNVQPLDTMQRMLQNDTRAGPYDTVGYIRQDEREYEEYDEEDAVWQQTYGGTDRKVGREILHLSPNGYLTEVGGARDPHALLPSIESLRMTMFSFDLEIICLLTMGQIGVSVLNEK</sequence>
<reference evidence="3" key="1">
    <citation type="journal article" date="2011" name="Nat. Commun.">
        <title>Effector diversification within compartments of the Leptosphaeria maculans genome affected by Repeat-Induced Point mutations.</title>
        <authorList>
            <person name="Rouxel T."/>
            <person name="Grandaubert J."/>
            <person name="Hane J.K."/>
            <person name="Hoede C."/>
            <person name="van de Wouw A.P."/>
            <person name="Couloux A."/>
            <person name="Dominguez V."/>
            <person name="Anthouard V."/>
            <person name="Bally P."/>
            <person name="Bourras S."/>
            <person name="Cozijnsen A.J."/>
            <person name="Ciuffetti L.M."/>
            <person name="Degrave A."/>
            <person name="Dilmaghani A."/>
            <person name="Duret L."/>
            <person name="Fudal I."/>
            <person name="Goodwin S.B."/>
            <person name="Gout L."/>
            <person name="Glaser N."/>
            <person name="Linglin J."/>
            <person name="Kema G.H.J."/>
            <person name="Lapalu N."/>
            <person name="Lawrence C.B."/>
            <person name="May K."/>
            <person name="Meyer M."/>
            <person name="Ollivier B."/>
            <person name="Poulain J."/>
            <person name="Schoch C.L."/>
            <person name="Simon A."/>
            <person name="Spatafora J.W."/>
            <person name="Stachowiak A."/>
            <person name="Turgeon B.G."/>
            <person name="Tyler B.M."/>
            <person name="Vincent D."/>
            <person name="Weissenbach J."/>
            <person name="Amselem J."/>
            <person name="Quesneville H."/>
            <person name="Oliver R.P."/>
            <person name="Wincker P."/>
            <person name="Balesdent M.-H."/>
            <person name="Howlett B.J."/>
        </authorList>
    </citation>
    <scope>NUCLEOTIDE SEQUENCE [LARGE SCALE GENOMIC DNA]</scope>
    <source>
        <strain evidence="3">JN3 / isolate v23.1.3 / race Av1-4-5-6-7-8</strain>
    </source>
</reference>
<organism evidence="3">
    <name type="scientific">Leptosphaeria maculans (strain JN3 / isolate v23.1.3 / race Av1-4-5-6-7-8)</name>
    <name type="common">Blackleg fungus</name>
    <name type="synonym">Phoma lingam</name>
    <dbReference type="NCBI Taxonomy" id="985895"/>
    <lineage>
        <taxon>Eukaryota</taxon>
        <taxon>Fungi</taxon>
        <taxon>Dikarya</taxon>
        <taxon>Ascomycota</taxon>
        <taxon>Pezizomycotina</taxon>
        <taxon>Dothideomycetes</taxon>
        <taxon>Pleosporomycetidae</taxon>
        <taxon>Pleosporales</taxon>
        <taxon>Pleosporineae</taxon>
        <taxon>Leptosphaeriaceae</taxon>
        <taxon>Plenodomus</taxon>
        <taxon>Plenodomus lingam/Leptosphaeria maculans species complex</taxon>
    </lineage>
</organism>
<keyword evidence="3" id="KW-1185">Reference proteome</keyword>
<proteinExistence type="predicted"/>
<dbReference type="OrthoDB" id="10638316at2759"/>
<feature type="region of interest" description="Disordered" evidence="1">
    <location>
        <begin position="114"/>
        <end position="168"/>
    </location>
</feature>
<dbReference type="HOGENOM" id="CLU_934046_0_0_1"/>
<dbReference type="EMBL" id="FP929094">
    <property type="protein sequence ID" value="CBX92514.1"/>
    <property type="molecule type" value="Genomic_DNA"/>
</dbReference>
<accession>E4ZMR1</accession>
<feature type="compositionally biased region" description="Low complexity" evidence="1">
    <location>
        <begin position="158"/>
        <end position="168"/>
    </location>
</feature>